<organism evidence="2">
    <name type="scientific">candidate division WOR-3 bacterium</name>
    <dbReference type="NCBI Taxonomy" id="2052148"/>
    <lineage>
        <taxon>Bacteria</taxon>
        <taxon>Bacteria division WOR-3</taxon>
    </lineage>
</organism>
<feature type="transmembrane region" description="Helical" evidence="1">
    <location>
        <begin position="860"/>
        <end position="879"/>
    </location>
</feature>
<feature type="transmembrane region" description="Helical" evidence="1">
    <location>
        <begin position="461"/>
        <end position="484"/>
    </location>
</feature>
<protein>
    <submittedName>
        <fullName evidence="2">Efflux RND transporter permease subunit</fullName>
    </submittedName>
</protein>
<dbReference type="SUPFAM" id="SSF82714">
    <property type="entry name" value="Multidrug efflux transporter AcrB TolC docking domain, DN and DC subdomains"/>
    <property type="match status" value="2"/>
</dbReference>
<gene>
    <name evidence="2" type="ORF">ENN51_03080</name>
</gene>
<feature type="transmembrane region" description="Helical" evidence="1">
    <location>
        <begin position="912"/>
        <end position="936"/>
    </location>
</feature>
<feature type="transmembrane region" description="Helical" evidence="1">
    <location>
        <begin position="529"/>
        <end position="548"/>
    </location>
</feature>
<feature type="transmembrane region" description="Helical" evidence="1">
    <location>
        <begin position="358"/>
        <end position="378"/>
    </location>
</feature>
<dbReference type="PRINTS" id="PR00702">
    <property type="entry name" value="ACRIFLAVINRP"/>
</dbReference>
<name>A0A7V0T4V7_UNCW3</name>
<dbReference type="Gene3D" id="3.30.70.1440">
    <property type="entry name" value="Multidrug efflux transporter AcrB pore domain"/>
    <property type="match status" value="1"/>
</dbReference>
<accession>A0A7V0T4V7</accession>
<dbReference type="Gene3D" id="1.20.1640.10">
    <property type="entry name" value="Multidrug efflux transporter AcrB transmembrane domain"/>
    <property type="match status" value="2"/>
</dbReference>
<sequence>MKLTDAAIRRPVTTVMVTLAMVVFGILGVTRMRVDFYPDVTFPMVVIATVYPGAGPLEVESEVTDPLEQRLGTVSALTDITSTSQENFSAVTLQFDWGTNLDAAAADIRDRLDMAQATLPADVQKPFVLKFDPSMMPVLNLGLAGDIDESELAEIADKVSRQLQRVPGVAAVNLGGDLARQVHVALDLRELANSGVTSEAFAGALKAQNLNFPIGAVSSGEQRYLVRLVGQYRDLDDIRHTVIGARPDGSPVQIRDVADVNWAPEEREAMVRMDGKSAVYLWIQRRPDANTVQVSDGLLKELEAIRHELPASVNLTLFWDSAQTIRDSVSSVATNLILGGILAALMLFLFLRRFRATMFVAFAIPVSIFFALFGMFLAGFTLNVLSLAGLAIAVGMVVDNGVVVFENIFRRREQGEEPLKAASEGTATVGMAITASTLTTIAVFLPLLMLKGIIQVFFKELAFAIIFALIASLAIALTLIPMLAGRFLKMKDPAAETRGIRGWSNRAFRRIEAGYARLIDWGLGHRKRVILATVGLLVLSFALVPLIGTEFIPRQFTSFAEFHAEMPTGTSLEKTDEAVRELEEYIVERWGDELQTTMVQVGGGTNVFSAIFGGARSNSAEIDIVVRDDSRVTVEEIEADIRRRATLIPGMKIRAGRQRGADGFMGGGAALEVEILGHDLAVADSLTRSVMALLSGIPGVVDLESSREEGDPEVQLVVDRERAARHGLTPFQVGSALRTQLDGTVATRYRLEGREYDVLVRLRPEQRRELGDILATVVNGPMGPVPLSNVVAFREGVSPLKIEHKNTERIVTVTGNVVGRPPGRVGQEAQTALGSVATPPGFSINVAGSYEEMVESFRDLGFAVLLAVLLVFMVMASQFESLRDPFVIIFSIPFAVIGVLWALFITGTTLSIVSGVGVLVLVGIVVNNGIVLVTYINELRRERGLGLDEAVREAGRVRLRPILMTALTTIFGLMPLALQLGQGSEFWSPLGRAVIGGMVVSTFLTLIFIPVLYTSFEKGAERRRLRRQATASG</sequence>
<feature type="transmembrane region" description="Helical" evidence="1">
    <location>
        <begin position="332"/>
        <end position="351"/>
    </location>
</feature>
<dbReference type="Gene3D" id="3.30.2090.10">
    <property type="entry name" value="Multidrug efflux transporter AcrB TolC docking domain, DN and DC subdomains"/>
    <property type="match status" value="2"/>
</dbReference>
<dbReference type="PANTHER" id="PTHR32063:SF0">
    <property type="entry name" value="SWARMING MOTILITY PROTEIN SWRC"/>
    <property type="match status" value="1"/>
</dbReference>
<feature type="transmembrane region" description="Helical" evidence="1">
    <location>
        <begin position="12"/>
        <end position="30"/>
    </location>
</feature>
<reference evidence="2" key="1">
    <citation type="journal article" date="2020" name="mSystems">
        <title>Genome- and Community-Level Interaction Insights into Carbon Utilization and Element Cycling Functions of Hydrothermarchaeota in Hydrothermal Sediment.</title>
        <authorList>
            <person name="Zhou Z."/>
            <person name="Liu Y."/>
            <person name="Xu W."/>
            <person name="Pan J."/>
            <person name="Luo Z.H."/>
            <person name="Li M."/>
        </authorList>
    </citation>
    <scope>NUCLEOTIDE SEQUENCE [LARGE SCALE GENOMIC DNA]</scope>
    <source>
        <strain evidence="2">SpSt-1182</strain>
    </source>
</reference>
<dbReference type="Gene3D" id="3.30.70.1320">
    <property type="entry name" value="Multidrug efflux transporter AcrB pore domain like"/>
    <property type="match status" value="1"/>
</dbReference>
<feature type="transmembrane region" description="Helical" evidence="1">
    <location>
        <begin position="886"/>
        <end position="906"/>
    </location>
</feature>
<dbReference type="AlphaFoldDB" id="A0A7V0T4V7"/>
<feature type="transmembrane region" description="Helical" evidence="1">
    <location>
        <begin position="993"/>
        <end position="1016"/>
    </location>
</feature>
<comment type="caution">
    <text evidence="2">The sequence shown here is derived from an EMBL/GenBank/DDBJ whole genome shotgun (WGS) entry which is preliminary data.</text>
</comment>
<dbReference type="InterPro" id="IPR027463">
    <property type="entry name" value="AcrB_DN_DC_subdom"/>
</dbReference>
<feature type="transmembrane region" description="Helical" evidence="1">
    <location>
        <begin position="962"/>
        <end position="981"/>
    </location>
</feature>
<evidence type="ECO:0000256" key="1">
    <source>
        <dbReference type="SAM" id="Phobius"/>
    </source>
</evidence>
<dbReference type="Gene3D" id="3.30.70.1430">
    <property type="entry name" value="Multidrug efflux transporter AcrB pore domain"/>
    <property type="match status" value="2"/>
</dbReference>
<dbReference type="GO" id="GO:0005886">
    <property type="term" value="C:plasma membrane"/>
    <property type="evidence" value="ECO:0007669"/>
    <property type="project" value="TreeGrafter"/>
</dbReference>
<dbReference type="InterPro" id="IPR001036">
    <property type="entry name" value="Acrflvin-R"/>
</dbReference>
<keyword evidence="1" id="KW-1133">Transmembrane helix</keyword>
<dbReference type="SUPFAM" id="SSF82866">
    <property type="entry name" value="Multidrug efflux transporter AcrB transmembrane domain"/>
    <property type="match status" value="2"/>
</dbReference>
<dbReference type="SUPFAM" id="SSF82693">
    <property type="entry name" value="Multidrug efflux transporter AcrB pore domain, PN1, PN2, PC1 and PC2 subdomains"/>
    <property type="match status" value="3"/>
</dbReference>
<keyword evidence="1" id="KW-0812">Transmembrane</keyword>
<dbReference type="GO" id="GO:0042910">
    <property type="term" value="F:xenobiotic transmembrane transporter activity"/>
    <property type="evidence" value="ECO:0007669"/>
    <property type="project" value="TreeGrafter"/>
</dbReference>
<feature type="transmembrane region" description="Helical" evidence="1">
    <location>
        <begin position="384"/>
        <end position="405"/>
    </location>
</feature>
<dbReference type="Pfam" id="PF00873">
    <property type="entry name" value="ACR_tran"/>
    <property type="match status" value="1"/>
</dbReference>
<dbReference type="Proteomes" id="UP000885672">
    <property type="component" value="Unassembled WGS sequence"/>
</dbReference>
<evidence type="ECO:0000313" key="2">
    <source>
        <dbReference type="EMBL" id="HDQ99254.1"/>
    </source>
</evidence>
<dbReference type="EMBL" id="DSBX01000121">
    <property type="protein sequence ID" value="HDQ99254.1"/>
    <property type="molecule type" value="Genomic_DNA"/>
</dbReference>
<feature type="transmembrane region" description="Helical" evidence="1">
    <location>
        <begin position="426"/>
        <end position="449"/>
    </location>
</feature>
<dbReference type="PANTHER" id="PTHR32063">
    <property type="match status" value="1"/>
</dbReference>
<proteinExistence type="predicted"/>
<keyword evidence="1" id="KW-0472">Membrane</keyword>